<feature type="domain" description="DUF418" evidence="1">
    <location>
        <begin position="12"/>
        <end position="54"/>
    </location>
</feature>
<organism evidence="2 3">
    <name type="scientific">Catenuloplanes niger</name>
    <dbReference type="NCBI Taxonomy" id="587534"/>
    <lineage>
        <taxon>Bacteria</taxon>
        <taxon>Bacillati</taxon>
        <taxon>Actinomycetota</taxon>
        <taxon>Actinomycetes</taxon>
        <taxon>Micromonosporales</taxon>
        <taxon>Micromonosporaceae</taxon>
        <taxon>Catenuloplanes</taxon>
    </lineage>
</organism>
<accession>A0AAE3ZXL3</accession>
<comment type="caution">
    <text evidence="2">The sequence shown here is derived from an EMBL/GenBank/DDBJ whole genome shotgun (WGS) entry which is preliminary data.</text>
</comment>
<dbReference type="EMBL" id="JAVDYC010000001">
    <property type="protein sequence ID" value="MDR7327772.1"/>
    <property type="molecule type" value="Genomic_DNA"/>
</dbReference>
<keyword evidence="3" id="KW-1185">Reference proteome</keyword>
<evidence type="ECO:0000313" key="3">
    <source>
        <dbReference type="Proteomes" id="UP001183629"/>
    </source>
</evidence>
<evidence type="ECO:0000259" key="1">
    <source>
        <dbReference type="Pfam" id="PF04235"/>
    </source>
</evidence>
<name>A0AAE3ZXL3_9ACTN</name>
<dbReference type="RefSeq" id="WP_310428396.1">
    <property type="nucleotide sequence ID" value="NZ_JAVDYC010000001.1"/>
</dbReference>
<dbReference type="AlphaFoldDB" id="A0AAE3ZXL3"/>
<gene>
    <name evidence="2" type="ORF">J2S44_008022</name>
</gene>
<dbReference type="Pfam" id="PF04235">
    <property type="entry name" value="DUF418"/>
    <property type="match status" value="1"/>
</dbReference>
<protein>
    <submittedName>
        <fullName evidence="2">Membrane protein YeiB</fullName>
    </submittedName>
</protein>
<proteinExistence type="predicted"/>
<dbReference type="InterPro" id="IPR007349">
    <property type="entry name" value="DUF418"/>
</dbReference>
<reference evidence="2 3" key="1">
    <citation type="submission" date="2023-07" db="EMBL/GenBank/DDBJ databases">
        <title>Sequencing the genomes of 1000 actinobacteria strains.</title>
        <authorList>
            <person name="Klenk H.-P."/>
        </authorList>
    </citation>
    <scope>NUCLEOTIDE SEQUENCE [LARGE SCALE GENOMIC DNA]</scope>
    <source>
        <strain evidence="2 3">DSM 44711</strain>
    </source>
</reference>
<dbReference type="Proteomes" id="UP001183629">
    <property type="component" value="Unassembled WGS sequence"/>
</dbReference>
<sequence length="77" mass="8480">MLFLLAGPALGIDSADDLPAVVGVILLQAGWSALWLRHARCGPAEWAWRCLTRWCRRPLRRAPATPVPSRPHAAVDE</sequence>
<evidence type="ECO:0000313" key="2">
    <source>
        <dbReference type="EMBL" id="MDR7327772.1"/>
    </source>
</evidence>